<dbReference type="AlphaFoldDB" id="A0A0B0ELY7"/>
<dbReference type="Proteomes" id="UP000030652">
    <property type="component" value="Unassembled WGS sequence"/>
</dbReference>
<dbReference type="Gene3D" id="1.10.579.10">
    <property type="entry name" value="DNA Cyclobutane Dipyrimidine Photolyase, subunit A, domain 3"/>
    <property type="match status" value="1"/>
</dbReference>
<evidence type="ECO:0000256" key="4">
    <source>
        <dbReference type="ARBA" id="ARBA00013149"/>
    </source>
</evidence>
<evidence type="ECO:0000256" key="2">
    <source>
        <dbReference type="ARBA" id="ARBA00001974"/>
    </source>
</evidence>
<dbReference type="InterPro" id="IPR006050">
    <property type="entry name" value="DNA_photolyase_N"/>
</dbReference>
<keyword evidence="6" id="KW-0285">Flavoprotein</keyword>
<evidence type="ECO:0000256" key="3">
    <source>
        <dbReference type="ARBA" id="ARBA00006409"/>
    </source>
</evidence>
<feature type="domain" description="Photolyase/cryptochrome alpha/beta" evidence="14">
    <location>
        <begin position="17"/>
        <end position="147"/>
    </location>
</feature>
<dbReference type="SMR" id="A0A0B0ELY7"/>
<evidence type="ECO:0000313" key="16">
    <source>
        <dbReference type="Proteomes" id="UP000030652"/>
    </source>
</evidence>
<keyword evidence="11 15" id="KW-0456">Lyase</keyword>
<keyword evidence="8" id="KW-0274">FAD</keyword>
<dbReference type="EC" id="4.1.99.3" evidence="4"/>
<evidence type="ECO:0000256" key="9">
    <source>
        <dbReference type="ARBA" id="ARBA00023125"/>
    </source>
</evidence>
<dbReference type="FunFam" id="1.25.40.80:FF:000004">
    <property type="entry name" value="Deoxyribodipyrimidine photolyase"/>
    <property type="match status" value="1"/>
</dbReference>
<keyword evidence="9" id="KW-0238">DNA-binding</keyword>
<organism evidence="15 16">
    <name type="scientific">Candidatus Scalindua brodae</name>
    <dbReference type="NCBI Taxonomy" id="237368"/>
    <lineage>
        <taxon>Bacteria</taxon>
        <taxon>Pseudomonadati</taxon>
        <taxon>Planctomycetota</taxon>
        <taxon>Candidatus Brocadiia</taxon>
        <taxon>Candidatus Brocadiales</taxon>
        <taxon>Candidatus Scalinduaceae</taxon>
        <taxon>Candidatus Scalindua</taxon>
    </lineage>
</organism>
<evidence type="ECO:0000256" key="11">
    <source>
        <dbReference type="ARBA" id="ARBA00023239"/>
    </source>
</evidence>
<dbReference type="GO" id="GO:0003904">
    <property type="term" value="F:deoxyribodipyrimidine photo-lyase activity"/>
    <property type="evidence" value="ECO:0007669"/>
    <property type="project" value="UniProtKB-EC"/>
</dbReference>
<dbReference type="PANTHER" id="PTHR10211">
    <property type="entry name" value="DEOXYRIBODIPYRIMIDINE PHOTOLYASE"/>
    <property type="match status" value="1"/>
</dbReference>
<comment type="catalytic activity">
    <reaction evidence="13">
        <text>cyclobutadipyrimidine (in DNA) = 2 pyrimidine residues (in DNA).</text>
        <dbReference type="EC" id="4.1.99.3"/>
    </reaction>
</comment>
<evidence type="ECO:0000256" key="5">
    <source>
        <dbReference type="ARBA" id="ARBA00014046"/>
    </source>
</evidence>
<evidence type="ECO:0000259" key="14">
    <source>
        <dbReference type="PROSITE" id="PS51645"/>
    </source>
</evidence>
<comment type="caution">
    <text evidence="15">The sequence shown here is derived from an EMBL/GenBank/DDBJ whole genome shotgun (WGS) entry which is preliminary data.</text>
</comment>
<name>A0A0B0ELY7_9BACT</name>
<accession>A0A0B0ELY7</accession>
<dbReference type="SUPFAM" id="SSF52425">
    <property type="entry name" value="Cryptochrome/photolyase, N-terminal domain"/>
    <property type="match status" value="1"/>
</dbReference>
<dbReference type="InterPro" id="IPR036134">
    <property type="entry name" value="Crypto/Photolyase_FAD-like_sf"/>
</dbReference>
<dbReference type="eggNOG" id="COG0415">
    <property type="taxonomic scope" value="Bacteria"/>
</dbReference>
<dbReference type="GO" id="GO:0009650">
    <property type="term" value="P:UV protection"/>
    <property type="evidence" value="ECO:0007669"/>
    <property type="project" value="UniProtKB-ARBA"/>
</dbReference>
<dbReference type="FunFam" id="3.40.50.620:FF:000110">
    <property type="entry name" value="Deoxyribodipyrimidine photolyase"/>
    <property type="match status" value="1"/>
</dbReference>
<comment type="cofactor">
    <cofactor evidence="1">
        <name>(6R)-5,10-methylene-5,6,7,8-tetrahydrofolate</name>
        <dbReference type="ChEBI" id="CHEBI:15636"/>
    </cofactor>
</comment>
<dbReference type="GO" id="GO:0003677">
    <property type="term" value="F:DNA binding"/>
    <property type="evidence" value="ECO:0007669"/>
    <property type="project" value="UniProtKB-KW"/>
</dbReference>
<dbReference type="Pfam" id="PF00875">
    <property type="entry name" value="DNA_photolyase"/>
    <property type="match status" value="1"/>
</dbReference>
<dbReference type="InterPro" id="IPR052219">
    <property type="entry name" value="Photolyase_Class-2"/>
</dbReference>
<dbReference type="InterPro" id="IPR014729">
    <property type="entry name" value="Rossmann-like_a/b/a_fold"/>
</dbReference>
<dbReference type="SUPFAM" id="SSF48173">
    <property type="entry name" value="Cryptochrome/photolyase FAD-binding domain"/>
    <property type="match status" value="1"/>
</dbReference>
<dbReference type="NCBIfam" id="TIGR00591">
    <property type="entry name" value="phr2"/>
    <property type="match status" value="1"/>
</dbReference>
<evidence type="ECO:0000256" key="10">
    <source>
        <dbReference type="ARBA" id="ARBA00023204"/>
    </source>
</evidence>
<dbReference type="InterPro" id="IPR008148">
    <property type="entry name" value="DNA_photolyase_2"/>
</dbReference>
<dbReference type="Gene3D" id="3.40.50.620">
    <property type="entry name" value="HUPs"/>
    <property type="match status" value="1"/>
</dbReference>
<dbReference type="InterPro" id="IPR036155">
    <property type="entry name" value="Crypto/Photolyase_N_sf"/>
</dbReference>
<keyword evidence="7" id="KW-0227">DNA damage</keyword>
<dbReference type="PATRIC" id="fig|237368.3.peg.2261"/>
<dbReference type="Gene3D" id="1.25.40.80">
    <property type="match status" value="1"/>
</dbReference>
<gene>
    <name evidence="15" type="primary">phr</name>
    <name evidence="15" type="ORF">SCABRO_02093</name>
</gene>
<keyword evidence="10" id="KW-0234">DNA repair</keyword>
<dbReference type="InterPro" id="IPR032673">
    <property type="entry name" value="DNA_photolyase_2_CS"/>
</dbReference>
<evidence type="ECO:0000256" key="12">
    <source>
        <dbReference type="ARBA" id="ARBA00031671"/>
    </source>
</evidence>
<protein>
    <recommendedName>
        <fullName evidence="5">Deoxyribodipyrimidine photo-lyase</fullName>
        <ecNumber evidence="4">4.1.99.3</ecNumber>
    </recommendedName>
    <alternativeName>
        <fullName evidence="12">DNA photolyase</fullName>
    </alternativeName>
</protein>
<dbReference type="GO" id="GO:0000719">
    <property type="term" value="P:photoreactive repair"/>
    <property type="evidence" value="ECO:0007669"/>
    <property type="project" value="TreeGrafter"/>
</dbReference>
<evidence type="ECO:0000313" key="15">
    <source>
        <dbReference type="EMBL" id="KHE92143.1"/>
    </source>
</evidence>
<sequence length="447" mass="52825">MHEKRVRLIKKGNMKSGPLVYWMSRDQRAKDNWALLFTQYLAVKNNLPVIVVFCLVPQFLGATIRQYHFMLEGLQEVEKTLSEKNINFFLITGLPDKKIPEFIEKNKAGVLITDFSPLRISREWKKEVVHKIDIPCYEIDAHNIVPCWAASPKQEYGAYTFRPKIHRALPEFLDSYPRLKKHPVTWKGKTRKTNWKKSILSLKIDQTVLPVDWLKPGEKYAQKMLRGFLKGKLQIYDKERNDPTRDAQSNLSPYIHFGQISAQRIALEVIKSSSAKELKEVFLEELIVRRELSDNFCYYNPDYDSIKAFPRWSRETLNKHRSDRREYIYKQDQLEYGETHDPLWNAAQMEMVKRGKLHGYMRMYWGKKIIEWTASPEQALKIAIYLNDKYELDGRDPNGYSGIAWCIGGVHDRAWKERTVFGKVRYMNYKGCKSKFDVQEYIEMWLS</sequence>
<dbReference type="EMBL" id="JRYO01000148">
    <property type="protein sequence ID" value="KHE92143.1"/>
    <property type="molecule type" value="Genomic_DNA"/>
</dbReference>
<proteinExistence type="inferred from homology"/>
<evidence type="ECO:0000256" key="7">
    <source>
        <dbReference type="ARBA" id="ARBA00022763"/>
    </source>
</evidence>
<dbReference type="PANTHER" id="PTHR10211:SF0">
    <property type="entry name" value="DEOXYRIBODIPYRIMIDINE PHOTO-LYASE"/>
    <property type="match status" value="1"/>
</dbReference>
<dbReference type="FunFam" id="1.10.579.10:FF:000002">
    <property type="entry name" value="Deoxyribodipyrimidine photolyase"/>
    <property type="match status" value="1"/>
</dbReference>
<reference evidence="15 16" key="1">
    <citation type="submission" date="2014-10" db="EMBL/GenBank/DDBJ databases">
        <title>Draft genome of anammox bacterium scalindua brodae, obtained using differential coverage binning of sequence data from two enrichment reactors.</title>
        <authorList>
            <person name="Speth D.R."/>
            <person name="Russ L."/>
            <person name="Kartal B."/>
            <person name="Op den Camp H.J."/>
            <person name="Dutilh B.E."/>
            <person name="Jetten M.S."/>
        </authorList>
    </citation>
    <scope>NUCLEOTIDE SEQUENCE [LARGE SCALE GENOMIC DNA]</scope>
    <source>
        <strain evidence="15">RU1</strain>
    </source>
</reference>
<evidence type="ECO:0000256" key="13">
    <source>
        <dbReference type="ARBA" id="ARBA00033999"/>
    </source>
</evidence>
<evidence type="ECO:0000256" key="8">
    <source>
        <dbReference type="ARBA" id="ARBA00022827"/>
    </source>
</evidence>
<evidence type="ECO:0000256" key="1">
    <source>
        <dbReference type="ARBA" id="ARBA00001932"/>
    </source>
</evidence>
<dbReference type="PROSITE" id="PS51645">
    <property type="entry name" value="PHR_CRY_ALPHA_BETA"/>
    <property type="match status" value="1"/>
</dbReference>
<dbReference type="PROSITE" id="PS01083">
    <property type="entry name" value="DNA_PHOTOLYASES_2_1"/>
    <property type="match status" value="1"/>
</dbReference>
<evidence type="ECO:0000256" key="6">
    <source>
        <dbReference type="ARBA" id="ARBA00022630"/>
    </source>
</evidence>
<dbReference type="PROSITE" id="PS01084">
    <property type="entry name" value="DNA_PHOTOLYASES_2_2"/>
    <property type="match status" value="1"/>
</dbReference>
<comment type="cofactor">
    <cofactor evidence="2">
        <name>FAD</name>
        <dbReference type="ChEBI" id="CHEBI:57692"/>
    </cofactor>
</comment>
<comment type="similarity">
    <text evidence="3">Belongs to the DNA photolyase class-2 family.</text>
</comment>